<keyword evidence="3" id="KW-1185">Reference proteome</keyword>
<gene>
    <name evidence="2" type="ORF">GW587_22240</name>
</gene>
<protein>
    <submittedName>
        <fullName evidence="2">Uncharacterized protein</fullName>
    </submittedName>
</protein>
<evidence type="ECO:0000313" key="3">
    <source>
        <dbReference type="Proteomes" id="UP000666369"/>
    </source>
</evidence>
<comment type="caution">
    <text evidence="2">The sequence shown here is derived from an EMBL/GenBank/DDBJ whole genome shotgun (WGS) entry which is preliminary data.</text>
</comment>
<feature type="region of interest" description="Disordered" evidence="1">
    <location>
        <begin position="133"/>
        <end position="181"/>
    </location>
</feature>
<reference evidence="3" key="1">
    <citation type="submission" date="2023-07" db="EMBL/GenBank/DDBJ databases">
        <title>Duganella aceri sp. nov., isolated from tree sap.</title>
        <authorList>
            <person name="Kim I.S."/>
        </authorList>
    </citation>
    <scope>NUCLEOTIDE SEQUENCE [LARGE SCALE GENOMIC DNA]</scope>
    <source>
        <strain evidence="3">SAP-35</strain>
    </source>
</reference>
<name>A0ABX0FRC4_9BURK</name>
<organism evidence="2 3">
    <name type="scientific">Duganella aceris</name>
    <dbReference type="NCBI Taxonomy" id="2703883"/>
    <lineage>
        <taxon>Bacteria</taxon>
        <taxon>Pseudomonadati</taxon>
        <taxon>Pseudomonadota</taxon>
        <taxon>Betaproteobacteria</taxon>
        <taxon>Burkholderiales</taxon>
        <taxon>Oxalobacteraceae</taxon>
        <taxon>Telluria group</taxon>
        <taxon>Duganella</taxon>
    </lineage>
</organism>
<dbReference type="Proteomes" id="UP000666369">
    <property type="component" value="Unassembled WGS sequence"/>
</dbReference>
<accession>A0ABX0FRC4</accession>
<feature type="compositionally biased region" description="Low complexity" evidence="1">
    <location>
        <begin position="140"/>
        <end position="163"/>
    </location>
</feature>
<evidence type="ECO:0000313" key="2">
    <source>
        <dbReference type="EMBL" id="NGZ86970.1"/>
    </source>
</evidence>
<dbReference type="EMBL" id="JAADJT010000010">
    <property type="protein sequence ID" value="NGZ86970.1"/>
    <property type="molecule type" value="Genomic_DNA"/>
</dbReference>
<evidence type="ECO:0000256" key="1">
    <source>
        <dbReference type="SAM" id="MobiDB-lite"/>
    </source>
</evidence>
<proteinExistence type="predicted"/>
<sequence length="200" mass="22392">MSVQLSPTSLLRLVEQQRLEGGAHDLSEAINTALEFWLDAKAALSPGADPAKLRGYQWKSLFLPEGTILRSWSYGEHNYARVEGDKIMHQGRSVSPNEFARFFARTARNAWFDLSVRRPGDKRYTMADVLRREQAKQERTTANTPIPTAPAAMPVATPAAAEAPPAPAPTPAPRCKTDFDPGWDLPERRKFRCRLEDVAY</sequence>